<comment type="caution">
    <text evidence="2">The sequence shown here is derived from an EMBL/GenBank/DDBJ whole genome shotgun (WGS) entry which is preliminary data.</text>
</comment>
<accession>A0ABQ6BWZ0</accession>
<feature type="domain" description="HTH luxR-type" evidence="1">
    <location>
        <begin position="305"/>
        <end position="362"/>
    </location>
</feature>
<dbReference type="Gene3D" id="1.10.10.10">
    <property type="entry name" value="Winged helix-like DNA-binding domain superfamily/Winged helix DNA-binding domain"/>
    <property type="match status" value="1"/>
</dbReference>
<evidence type="ECO:0000313" key="2">
    <source>
        <dbReference type="EMBL" id="GLS05690.1"/>
    </source>
</evidence>
<proteinExistence type="predicted"/>
<dbReference type="InterPro" id="IPR000792">
    <property type="entry name" value="Tscrpt_reg_LuxR_C"/>
</dbReference>
<gene>
    <name evidence="2" type="ORF">GCM10007860_28470</name>
</gene>
<name>A0ABQ6BWZ0_9NEIS</name>
<protein>
    <recommendedName>
        <fullName evidence="1">HTH luxR-type domain-containing protein</fullName>
    </recommendedName>
</protein>
<dbReference type="InterPro" id="IPR036388">
    <property type="entry name" value="WH-like_DNA-bd_sf"/>
</dbReference>
<keyword evidence="3" id="KW-1185">Reference proteome</keyword>
<evidence type="ECO:0000313" key="3">
    <source>
        <dbReference type="Proteomes" id="UP001156836"/>
    </source>
</evidence>
<dbReference type="InterPro" id="IPR016032">
    <property type="entry name" value="Sig_transdc_resp-reg_C-effctor"/>
</dbReference>
<dbReference type="SMART" id="SM00421">
    <property type="entry name" value="HTH_LUXR"/>
    <property type="match status" value="1"/>
</dbReference>
<dbReference type="EMBL" id="BSOZ01000059">
    <property type="protein sequence ID" value="GLS05690.1"/>
    <property type="molecule type" value="Genomic_DNA"/>
</dbReference>
<dbReference type="SUPFAM" id="SSF46894">
    <property type="entry name" value="C-terminal effector domain of the bipartite response regulators"/>
    <property type="match status" value="1"/>
</dbReference>
<dbReference type="Proteomes" id="UP001156836">
    <property type="component" value="Unassembled WGS sequence"/>
</dbReference>
<sequence>MEALIGSIYESTVAGSGFVLFLSHLAAHFRLRSAQLIVRNLHSHAIRGAWSSHTDAEWIQRYADDYGREDRLAHVMMTSPSGRFYASNRDIPDIDSFLKHSRFAREYLAPQGIAHAAAATIHVEGNWHTQLFIQRRHDPGGFSDAELAELDRLLPHLQRAVLIHQRLLESRFDALAMHGALDAFATPVLMLNQLGKVMVANQAAQAVLARGAPGISLEAGNLLIEAPDSERQLSTYLRLGESVHADTASPRTLRIQRGAGLSPLTLVVTTVRLTQHDGDGIDASLVFLFDPDLRAAPDPAMLAMLFGLSEAEAALTVGLCKGESLETLAETRNVTLNTLRTQLKSVFNKTGTRRQAELVARVMGSPAYAAR</sequence>
<dbReference type="RefSeq" id="WP_018747259.1">
    <property type="nucleotide sequence ID" value="NZ_BSOZ01000059.1"/>
</dbReference>
<evidence type="ECO:0000259" key="1">
    <source>
        <dbReference type="SMART" id="SM00421"/>
    </source>
</evidence>
<organism evidence="2 3">
    <name type="scientific">Chitiniphilus shinanonensis</name>
    <dbReference type="NCBI Taxonomy" id="553088"/>
    <lineage>
        <taxon>Bacteria</taxon>
        <taxon>Pseudomonadati</taxon>
        <taxon>Pseudomonadota</taxon>
        <taxon>Betaproteobacteria</taxon>
        <taxon>Neisseriales</taxon>
        <taxon>Chitinibacteraceae</taxon>
        <taxon>Chitiniphilus</taxon>
    </lineage>
</organism>
<reference evidence="3" key="1">
    <citation type="journal article" date="2019" name="Int. J. Syst. Evol. Microbiol.">
        <title>The Global Catalogue of Microorganisms (GCM) 10K type strain sequencing project: providing services to taxonomists for standard genome sequencing and annotation.</title>
        <authorList>
            <consortium name="The Broad Institute Genomics Platform"/>
            <consortium name="The Broad Institute Genome Sequencing Center for Infectious Disease"/>
            <person name="Wu L."/>
            <person name="Ma J."/>
        </authorList>
    </citation>
    <scope>NUCLEOTIDE SEQUENCE [LARGE SCALE GENOMIC DNA]</scope>
    <source>
        <strain evidence="3">NBRC 104970</strain>
    </source>
</reference>